<evidence type="ECO:0000256" key="1">
    <source>
        <dbReference type="SAM" id="MobiDB-lite"/>
    </source>
</evidence>
<feature type="region of interest" description="Disordered" evidence="1">
    <location>
        <begin position="1"/>
        <end position="121"/>
    </location>
</feature>
<sequence length="121" mass="13142">MGDGIDRSKLLKRVAQKNRGKTSGISKRARASLPVLSTGHQGDRSSSRREAKIGHPDGHDPGQQVHMENQSHRSNMSVNPADADSVGFQATSTDEEAINSSRSRSRKGKSPIQPSKEKRKA</sequence>
<evidence type="ECO:0000313" key="2">
    <source>
        <dbReference type="EMBL" id="OIW06268.1"/>
    </source>
</evidence>
<organism evidence="2 3">
    <name type="scientific">Lupinus angustifolius</name>
    <name type="common">Narrow-leaved blue lupine</name>
    <dbReference type="NCBI Taxonomy" id="3871"/>
    <lineage>
        <taxon>Eukaryota</taxon>
        <taxon>Viridiplantae</taxon>
        <taxon>Streptophyta</taxon>
        <taxon>Embryophyta</taxon>
        <taxon>Tracheophyta</taxon>
        <taxon>Spermatophyta</taxon>
        <taxon>Magnoliopsida</taxon>
        <taxon>eudicotyledons</taxon>
        <taxon>Gunneridae</taxon>
        <taxon>Pentapetalae</taxon>
        <taxon>rosids</taxon>
        <taxon>fabids</taxon>
        <taxon>Fabales</taxon>
        <taxon>Fabaceae</taxon>
        <taxon>Papilionoideae</taxon>
        <taxon>50 kb inversion clade</taxon>
        <taxon>genistoids sensu lato</taxon>
        <taxon>core genistoids</taxon>
        <taxon>Genisteae</taxon>
        <taxon>Lupinus</taxon>
    </lineage>
</organism>
<proteinExistence type="predicted"/>
<evidence type="ECO:0000313" key="3">
    <source>
        <dbReference type="Proteomes" id="UP000188354"/>
    </source>
</evidence>
<protein>
    <submittedName>
        <fullName evidence="2">Uncharacterized protein</fullName>
    </submittedName>
</protein>
<feature type="compositionally biased region" description="Polar residues" evidence="1">
    <location>
        <begin position="66"/>
        <end position="78"/>
    </location>
</feature>
<accession>A0A4P1RAD8</accession>
<feature type="compositionally biased region" description="Basic and acidic residues" evidence="1">
    <location>
        <begin position="41"/>
        <end position="60"/>
    </location>
</feature>
<dbReference type="AlphaFoldDB" id="A0A4P1RAD8"/>
<reference evidence="2 3" key="1">
    <citation type="journal article" date="2017" name="Plant Biotechnol. J.">
        <title>A comprehensive draft genome sequence for lupin (Lupinus angustifolius), an emerging health food: insights into plant-microbe interactions and legume evolution.</title>
        <authorList>
            <person name="Hane J.K."/>
            <person name="Ming Y."/>
            <person name="Kamphuis L.G."/>
            <person name="Nelson M.N."/>
            <person name="Garg G."/>
            <person name="Atkins C.A."/>
            <person name="Bayer P.E."/>
            <person name="Bravo A."/>
            <person name="Bringans S."/>
            <person name="Cannon S."/>
            <person name="Edwards D."/>
            <person name="Foley R."/>
            <person name="Gao L.L."/>
            <person name="Harrison M.J."/>
            <person name="Huang W."/>
            <person name="Hurgobin B."/>
            <person name="Li S."/>
            <person name="Liu C.W."/>
            <person name="McGrath A."/>
            <person name="Morahan G."/>
            <person name="Murray J."/>
            <person name="Weller J."/>
            <person name="Jian J."/>
            <person name="Singh K.B."/>
        </authorList>
    </citation>
    <scope>NUCLEOTIDE SEQUENCE</scope>
    <source>
        <strain evidence="3">cv. Tanjil</strain>
        <tissue evidence="2">Whole plant</tissue>
    </source>
</reference>
<name>A0A4P1RAD8_LUPAN</name>
<keyword evidence="3" id="KW-1185">Reference proteome</keyword>
<dbReference type="EMBL" id="CM007368">
    <property type="protein sequence ID" value="OIW06268.1"/>
    <property type="molecule type" value="Genomic_DNA"/>
</dbReference>
<dbReference type="Proteomes" id="UP000188354">
    <property type="component" value="Chromosome LG08"/>
</dbReference>
<gene>
    <name evidence="2" type="ORF">TanjilG_19706</name>
</gene>
<feature type="compositionally biased region" description="Basic residues" evidence="1">
    <location>
        <begin position="10"/>
        <end position="20"/>
    </location>
</feature>
<dbReference type="Gramene" id="OIW06268">
    <property type="protein sequence ID" value="OIW06268"/>
    <property type="gene ID" value="TanjilG_19706"/>
</dbReference>